<dbReference type="RefSeq" id="WP_048719269.1">
    <property type="nucleotide sequence ID" value="NZ_JADPDV010000223.1"/>
</dbReference>
<proteinExistence type="predicted"/>
<accession>A0AAW8RYS7</accession>
<protein>
    <submittedName>
        <fullName evidence="1">Uncharacterized protein</fullName>
    </submittedName>
</protein>
<gene>
    <name evidence="1" type="ORF">P7D43_19820</name>
</gene>
<evidence type="ECO:0000313" key="2">
    <source>
        <dbReference type="Proteomes" id="UP001260773"/>
    </source>
</evidence>
<name>A0AAW8RYS7_ENTAV</name>
<organism evidence="1 2">
    <name type="scientific">Enterococcus avium</name>
    <name type="common">Streptococcus avium</name>
    <dbReference type="NCBI Taxonomy" id="33945"/>
    <lineage>
        <taxon>Bacteria</taxon>
        <taxon>Bacillati</taxon>
        <taxon>Bacillota</taxon>
        <taxon>Bacilli</taxon>
        <taxon>Lactobacillales</taxon>
        <taxon>Enterococcaceae</taxon>
        <taxon>Enterococcus</taxon>
    </lineage>
</organism>
<dbReference type="EMBL" id="JARPWH010000120">
    <property type="protein sequence ID" value="MDT2404620.1"/>
    <property type="molecule type" value="Genomic_DNA"/>
</dbReference>
<comment type="caution">
    <text evidence="1">The sequence shown here is derived from an EMBL/GenBank/DDBJ whole genome shotgun (WGS) entry which is preliminary data.</text>
</comment>
<sequence length="241" mass="28557">MSIDRNQVILDDKIPGPLWENFRYMADFFDPLKIQEIHCIVPNPDRNEVLVFSNEGVFLNEKTASVTLHQYSSAHCLPDYTTFSSVLKDIDHFGKYKLPWACTHFSLFPLEGGMNSLWVNPLMIENIYQKNGRHYLQLITGRKIYIPVQRYYALLRGEIACAILAALRQEAFYFKAQGKRPVDYLNLPKTVFAQSLCKRPLLNQFVTRKGEIYRRYHRARFLHYHERLENEQPLPRWENWQ</sequence>
<reference evidence="1" key="1">
    <citation type="submission" date="2023-03" db="EMBL/GenBank/DDBJ databases">
        <authorList>
            <person name="Shen W."/>
            <person name="Cai J."/>
        </authorList>
    </citation>
    <scope>NUCLEOTIDE SEQUENCE</scope>
    <source>
        <strain evidence="1">P33-2</strain>
    </source>
</reference>
<dbReference type="Proteomes" id="UP001260773">
    <property type="component" value="Unassembled WGS sequence"/>
</dbReference>
<evidence type="ECO:0000313" key="1">
    <source>
        <dbReference type="EMBL" id="MDT2404620.1"/>
    </source>
</evidence>
<dbReference type="AlphaFoldDB" id="A0AAW8RYS7"/>